<dbReference type="PRINTS" id="PR00224">
    <property type="entry name" value="GEMCOATAR1"/>
</dbReference>
<dbReference type="GO" id="GO:0039615">
    <property type="term" value="C:T=1 icosahedral viral capsid"/>
    <property type="evidence" value="ECO:0007669"/>
    <property type="project" value="UniProtKB-KW"/>
</dbReference>
<evidence type="ECO:0000256" key="5">
    <source>
        <dbReference type="ARBA" id="ARBA00022524"/>
    </source>
</evidence>
<keyword evidence="10" id="KW-0862">Zinc</keyword>
<dbReference type="OrthoDB" id="5720at10239"/>
<evidence type="ECO:0000256" key="11">
    <source>
        <dbReference type="SAM" id="MobiDB-lite"/>
    </source>
</evidence>
<feature type="compositionally biased region" description="Polar residues" evidence="11">
    <location>
        <begin position="1"/>
        <end position="13"/>
    </location>
</feature>
<reference evidence="12" key="1">
    <citation type="journal article" date="2018" name="Arch. Virol.">
        <title>Discovery of a novel geminivirus associated with camellia chlorotic dwarf disease.</title>
        <authorList>
            <person name="Zhang S."/>
            <person name="Shen P."/>
            <person name="Li M."/>
            <person name="Tian X."/>
            <person name="Zhou C."/>
            <person name="Cao M."/>
        </authorList>
    </citation>
    <scope>NUCLEOTIDE SEQUENCE [LARGE SCALE GENOMIC DNA]</scope>
    <source>
        <strain evidence="12">Ca-1</strain>
    </source>
</reference>
<comment type="similarity">
    <text evidence="2 10">Belongs to the geminiviridae capsid protein family.</text>
</comment>
<dbReference type="GO" id="GO:0005198">
    <property type="term" value="F:structural molecule activity"/>
    <property type="evidence" value="ECO:0007669"/>
    <property type="project" value="InterPro"/>
</dbReference>
<dbReference type="Proteomes" id="UP000289905">
    <property type="component" value="Segment"/>
</dbReference>
<evidence type="ECO:0000256" key="9">
    <source>
        <dbReference type="ARBA" id="ARBA00031336"/>
    </source>
</evidence>
<keyword evidence="5 10" id="KW-1163">Viral penetration into host nucleus</keyword>
<protein>
    <recommendedName>
        <fullName evidence="3 10">Capsid protein</fullName>
    </recommendedName>
    <alternativeName>
        <fullName evidence="9 10">Coat protein</fullName>
    </alternativeName>
</protein>
<keyword evidence="6 10" id="KW-0167">Capsid protein</keyword>
<dbReference type="InterPro" id="IPR000263">
    <property type="entry name" value="GV_A/BR1_coat"/>
</dbReference>
<dbReference type="InterPro" id="IPR029053">
    <property type="entry name" value="Viral_coat"/>
</dbReference>
<dbReference type="PRINTS" id="PR00223">
    <property type="entry name" value="GEMCOATARBR1"/>
</dbReference>
<comment type="function">
    <text evidence="10">Binds the genomic viral ssDNA and shuttles it into and out of the cell nucleus.</text>
</comment>
<sequence length="250" mass="28031">MATTRSGRVSGTVTDRLPMWRSRRKRSARSRGSATSAARRSRSAGVSIRRTGWKGKVPDGCKGPCKTHSVDLIKTVYHDGRGAGFIGNIDKGEDLGNRDGRRIRITKVLLRGKVWLDVTNAALPGSNVCKVWVIKDRRPGNEIVNFTSLMDMTDSEPMSALIKMDYRDRFIVLRDMQFDLHGGKDFRVDEASMDEMISVNCESLFSHEDEGNLSHCLENGILVYFACSDPRNAMQITAQCRVYFFDSTVN</sequence>
<feature type="compositionally biased region" description="Low complexity" evidence="11">
    <location>
        <begin position="30"/>
        <end position="50"/>
    </location>
</feature>
<organism evidence="12">
    <name type="scientific">Camellia chlorotic dwarf-associated virus</name>
    <dbReference type="NCBI Taxonomy" id="2122733"/>
    <lineage>
        <taxon>Viruses</taxon>
        <taxon>Monodnaviria</taxon>
        <taxon>Shotokuvirae</taxon>
        <taxon>Cressdnaviricota</taxon>
        <taxon>Repensiviricetes</taxon>
        <taxon>Geplafuvirales</taxon>
        <taxon>Geminiviridae</taxon>
        <taxon>Citlodavirus</taxon>
        <taxon>Citlodavirus camelliae</taxon>
    </lineage>
</organism>
<keyword evidence="13" id="KW-1185">Reference proteome</keyword>
<dbReference type="GeneID" id="41701980"/>
<evidence type="ECO:0000313" key="12">
    <source>
        <dbReference type="EMBL" id="AVN97895.1"/>
    </source>
</evidence>
<evidence type="ECO:0000256" key="10">
    <source>
        <dbReference type="RuleBase" id="RU363025"/>
    </source>
</evidence>
<dbReference type="EMBL" id="MG452759">
    <property type="protein sequence ID" value="AVN97895.1"/>
    <property type="molecule type" value="Genomic_DNA"/>
</dbReference>
<evidence type="ECO:0000256" key="2">
    <source>
        <dbReference type="ARBA" id="ARBA00005468"/>
    </source>
</evidence>
<dbReference type="Pfam" id="PF00844">
    <property type="entry name" value="Gemini_coat"/>
    <property type="match status" value="1"/>
</dbReference>
<dbReference type="RefSeq" id="YP_009553590.1">
    <property type="nucleotide sequence ID" value="NC_040817.1"/>
</dbReference>
<evidence type="ECO:0000256" key="7">
    <source>
        <dbReference type="ARBA" id="ARBA00022844"/>
    </source>
</evidence>
<evidence type="ECO:0000256" key="1">
    <source>
        <dbReference type="ARBA" id="ARBA00004328"/>
    </source>
</evidence>
<name>A0A2P1JHH4_9GEMI</name>
<keyword evidence="10" id="KW-0238">DNA-binding</keyword>
<dbReference type="GO" id="GO:0075732">
    <property type="term" value="P:viral penetration into host nucleus"/>
    <property type="evidence" value="ECO:0007669"/>
    <property type="project" value="UniProtKB-KW"/>
</dbReference>
<comment type="subcellular location">
    <subcellularLocation>
        <location evidence="10">Host nucleus</location>
    </subcellularLocation>
    <subcellularLocation>
        <location evidence="1 10">Virion</location>
    </subcellularLocation>
</comment>
<evidence type="ECO:0000313" key="13">
    <source>
        <dbReference type="Proteomes" id="UP000289905"/>
    </source>
</evidence>
<keyword evidence="10" id="KW-1048">Host nucleus</keyword>
<dbReference type="InterPro" id="IPR000650">
    <property type="entry name" value="Gem_coat_AR1"/>
</dbReference>
<dbReference type="GO" id="GO:0043657">
    <property type="term" value="C:host cell"/>
    <property type="evidence" value="ECO:0007669"/>
    <property type="project" value="GOC"/>
</dbReference>
<dbReference type="KEGG" id="vg:41701980"/>
<keyword evidence="8 10" id="KW-1160">Virus entry into host cell</keyword>
<proteinExistence type="inferred from homology"/>
<evidence type="ECO:0000256" key="3">
    <source>
        <dbReference type="ARBA" id="ARBA00018091"/>
    </source>
</evidence>
<keyword evidence="10" id="KW-0863">Zinc-finger</keyword>
<dbReference type="Gene3D" id="2.60.120.20">
    <property type="match status" value="1"/>
</dbReference>
<dbReference type="GO" id="GO:0042025">
    <property type="term" value="C:host cell nucleus"/>
    <property type="evidence" value="ECO:0007669"/>
    <property type="project" value="UniProtKB-SubCell"/>
</dbReference>
<accession>A0A2P1JHH4</accession>
<evidence type="ECO:0000256" key="6">
    <source>
        <dbReference type="ARBA" id="ARBA00022561"/>
    </source>
</evidence>
<keyword evidence="7 10" id="KW-0946">Virion</keyword>
<dbReference type="GO" id="GO:0003677">
    <property type="term" value="F:DNA binding"/>
    <property type="evidence" value="ECO:0007669"/>
    <property type="project" value="UniProtKB-KW"/>
</dbReference>
<dbReference type="GO" id="GO:0008270">
    <property type="term" value="F:zinc ion binding"/>
    <property type="evidence" value="ECO:0007669"/>
    <property type="project" value="UniProtKB-KW"/>
</dbReference>
<dbReference type="GO" id="GO:0046718">
    <property type="term" value="P:symbiont entry into host cell"/>
    <property type="evidence" value="ECO:0007669"/>
    <property type="project" value="UniProtKB-KW"/>
</dbReference>
<feature type="region of interest" description="Disordered" evidence="11">
    <location>
        <begin position="1"/>
        <end position="52"/>
    </location>
</feature>
<evidence type="ECO:0000256" key="4">
    <source>
        <dbReference type="ARBA" id="ARBA00022431"/>
    </source>
</evidence>
<evidence type="ECO:0000256" key="8">
    <source>
        <dbReference type="ARBA" id="ARBA00023296"/>
    </source>
</evidence>
<keyword evidence="4 10" id="KW-1140">T=1 icosahedral capsid protein</keyword>
<keyword evidence="10" id="KW-0479">Metal-binding</keyword>